<dbReference type="CDD" id="cd00082">
    <property type="entry name" value="HisKA"/>
    <property type="match status" value="1"/>
</dbReference>
<dbReference type="PANTHER" id="PTHR45528">
    <property type="entry name" value="SENSOR HISTIDINE KINASE CPXA"/>
    <property type="match status" value="1"/>
</dbReference>
<dbReference type="Pfam" id="PF00512">
    <property type="entry name" value="HisKA"/>
    <property type="match status" value="1"/>
</dbReference>
<dbReference type="SUPFAM" id="SSF55874">
    <property type="entry name" value="ATPase domain of HSP90 chaperone/DNA topoisomerase II/histidine kinase"/>
    <property type="match status" value="1"/>
</dbReference>
<evidence type="ECO:0000313" key="17">
    <source>
        <dbReference type="Proteomes" id="UP000254051"/>
    </source>
</evidence>
<feature type="transmembrane region" description="Helical" evidence="14">
    <location>
        <begin position="384"/>
        <end position="406"/>
    </location>
</feature>
<dbReference type="InterPro" id="IPR050398">
    <property type="entry name" value="HssS/ArlS-like"/>
</dbReference>
<evidence type="ECO:0000256" key="1">
    <source>
        <dbReference type="ARBA" id="ARBA00000085"/>
    </source>
</evidence>
<sequence length="858" mass="96969">MKNWYKKPVTKGILLLFAHIMAVAAVLSIVVLLAFAGNMKGEDFINFSTEPYEESTSFKNMVYNATWSVMEGLSMKHNFETEGKYDSNKLVDIVDLARNGKITGENISGLTYDLEDLKNWSSEYMEEGADYRDNNIVVCQKPDGTYHYYYMGEFQTLIQDKKLLLEVDHKSVSDFLTELEDGYYTSGYSDGNLIIKNADGNTEYTDCWTFSGALKEKYAPADAANILEVVNKTPELNGKLSKVYNYMESVLGSISSQIEEYLYTGDMWKEGNTNFTYMFVNENTKTVYTNNDQYQSYDEVKANLERMKSGAKSKYLIVRPKLAEFETNMDISANEWHSAVKSYICSQNTDCIFAASIDTDFPIQDNFYTDKQAYDTYAPYLKQAAFGSVFCSIIFLLILIWMAVIAGKTEDEELHLTAFDRWKTELGAAFIILIWIFPVFFMVNIWGNIFTSGVSYAVEGYYTMAYTGVYSGSYLAISDLAEVGLTAAYTAACFLAGYLSLIRRIKAKTLWKNSLLRDVLLFLKELWENRSSIFKIVFIAAAFILLDLFIIAINDGIVSVLLIFIFEGAAALYIIVKNTIAKNRLRKGIQEIASGNVDYQIPLDGLKGENLNTAEMMNNIGNGLQCAVEEGMKSERLKTDLITNVSHDIKTPLTSIINYVDLLKRENFDDPKIQGYLDILEEKAQRLKTLTEDVVEASKVSSGNIVLELMDVNLVELINQTAGEFTEKFEKRKLKMVQNITDESAIIYVDGRRIWRVLENIYNNAAKYAMPGTRVYADLWVDEGKVSFSLKNISESALNISADELGERFIRGDIARSTEGSGLGLSIAKSLTEMQGGKFKLYLDGDLFKVTIEFPRMK</sequence>
<feature type="transmembrane region" description="Helical" evidence="14">
    <location>
        <begin position="533"/>
        <end position="551"/>
    </location>
</feature>
<evidence type="ECO:0000256" key="3">
    <source>
        <dbReference type="ARBA" id="ARBA00012438"/>
    </source>
</evidence>
<feature type="transmembrane region" description="Helical" evidence="14">
    <location>
        <begin position="483"/>
        <end position="502"/>
    </location>
</feature>
<feature type="transmembrane region" description="Helical" evidence="14">
    <location>
        <begin position="426"/>
        <end position="446"/>
    </location>
</feature>
<keyword evidence="5" id="KW-0597">Phosphoprotein</keyword>
<evidence type="ECO:0000256" key="9">
    <source>
        <dbReference type="ARBA" id="ARBA00022777"/>
    </source>
</evidence>
<dbReference type="RefSeq" id="WP_109712116.1">
    <property type="nucleotide sequence ID" value="NZ_QGDS01000008.1"/>
</dbReference>
<keyword evidence="17" id="KW-1185">Reference proteome</keyword>
<protein>
    <recommendedName>
        <fullName evidence="3">histidine kinase</fullName>
        <ecNumber evidence="3">2.7.13.3</ecNumber>
    </recommendedName>
</protein>
<dbReference type="GO" id="GO:0000155">
    <property type="term" value="F:phosphorelay sensor kinase activity"/>
    <property type="evidence" value="ECO:0007669"/>
    <property type="project" value="InterPro"/>
</dbReference>
<feature type="transmembrane region" description="Helical" evidence="14">
    <location>
        <begin position="557"/>
        <end position="576"/>
    </location>
</feature>
<keyword evidence="7 14" id="KW-0812">Transmembrane</keyword>
<dbReference type="Gene3D" id="1.10.287.130">
    <property type="match status" value="1"/>
</dbReference>
<dbReference type="InterPro" id="IPR036097">
    <property type="entry name" value="HisK_dim/P_sf"/>
</dbReference>
<evidence type="ECO:0000256" key="4">
    <source>
        <dbReference type="ARBA" id="ARBA00022475"/>
    </source>
</evidence>
<keyword evidence="11 14" id="KW-1133">Transmembrane helix</keyword>
<dbReference type="OrthoDB" id="9792991at2"/>
<reference evidence="17" key="1">
    <citation type="submission" date="2017-07" db="EMBL/GenBank/DDBJ databases">
        <authorList>
            <person name="Varghese N."/>
            <person name="Submissions S."/>
        </authorList>
    </citation>
    <scope>NUCLEOTIDE SEQUENCE [LARGE SCALE GENOMIC DNA]</scope>
    <source>
        <strain evidence="17">NLAE-zl-C134</strain>
    </source>
</reference>
<dbReference type="InterPro" id="IPR005467">
    <property type="entry name" value="His_kinase_dom"/>
</dbReference>
<gene>
    <name evidence="16" type="ORF">SAMN05216529_10881</name>
</gene>
<evidence type="ECO:0000256" key="10">
    <source>
        <dbReference type="ARBA" id="ARBA00022840"/>
    </source>
</evidence>
<dbReference type="InterPro" id="IPR036890">
    <property type="entry name" value="HATPase_C_sf"/>
</dbReference>
<organism evidence="16 17">
    <name type="scientific">Faecalicatena contorta</name>
    <dbReference type="NCBI Taxonomy" id="39482"/>
    <lineage>
        <taxon>Bacteria</taxon>
        <taxon>Bacillati</taxon>
        <taxon>Bacillota</taxon>
        <taxon>Clostridia</taxon>
        <taxon>Lachnospirales</taxon>
        <taxon>Lachnospiraceae</taxon>
        <taxon>Faecalicatena</taxon>
    </lineage>
</organism>
<dbReference type="SMART" id="SM00387">
    <property type="entry name" value="HATPase_c"/>
    <property type="match status" value="1"/>
</dbReference>
<proteinExistence type="predicted"/>
<keyword evidence="12" id="KW-0902">Two-component regulatory system</keyword>
<keyword evidence="13 14" id="KW-0472">Membrane</keyword>
<dbReference type="Pfam" id="PF02518">
    <property type="entry name" value="HATPase_c"/>
    <property type="match status" value="1"/>
</dbReference>
<accession>A0A315ZUA1</accession>
<evidence type="ECO:0000256" key="5">
    <source>
        <dbReference type="ARBA" id="ARBA00022553"/>
    </source>
</evidence>
<dbReference type="SMART" id="SM00388">
    <property type="entry name" value="HisKA"/>
    <property type="match status" value="1"/>
</dbReference>
<comment type="subcellular location">
    <subcellularLocation>
        <location evidence="2">Cell membrane</location>
        <topology evidence="2">Multi-pass membrane protein</topology>
    </subcellularLocation>
</comment>
<dbReference type="PANTHER" id="PTHR45528:SF1">
    <property type="entry name" value="SENSOR HISTIDINE KINASE CPXA"/>
    <property type="match status" value="1"/>
</dbReference>
<evidence type="ECO:0000259" key="15">
    <source>
        <dbReference type="PROSITE" id="PS50109"/>
    </source>
</evidence>
<keyword evidence="10" id="KW-0067">ATP-binding</keyword>
<evidence type="ECO:0000256" key="2">
    <source>
        <dbReference type="ARBA" id="ARBA00004651"/>
    </source>
</evidence>
<comment type="catalytic activity">
    <reaction evidence="1">
        <text>ATP + protein L-histidine = ADP + protein N-phospho-L-histidine.</text>
        <dbReference type="EC" id="2.7.13.3"/>
    </reaction>
</comment>
<keyword evidence="9 16" id="KW-0418">Kinase</keyword>
<dbReference type="InterPro" id="IPR003594">
    <property type="entry name" value="HATPase_dom"/>
</dbReference>
<name>A0A315ZUA1_9FIRM</name>
<evidence type="ECO:0000256" key="6">
    <source>
        <dbReference type="ARBA" id="ARBA00022679"/>
    </source>
</evidence>
<evidence type="ECO:0000313" key="16">
    <source>
        <dbReference type="EMBL" id="SUQ14856.1"/>
    </source>
</evidence>
<dbReference type="EC" id="2.7.13.3" evidence="3"/>
<evidence type="ECO:0000256" key="14">
    <source>
        <dbReference type="SAM" id="Phobius"/>
    </source>
</evidence>
<keyword evidence="8" id="KW-0547">Nucleotide-binding</keyword>
<keyword evidence="6" id="KW-0808">Transferase</keyword>
<dbReference type="PROSITE" id="PS50109">
    <property type="entry name" value="HIS_KIN"/>
    <property type="match status" value="1"/>
</dbReference>
<dbReference type="GO" id="GO:0005524">
    <property type="term" value="F:ATP binding"/>
    <property type="evidence" value="ECO:0007669"/>
    <property type="project" value="UniProtKB-KW"/>
</dbReference>
<evidence type="ECO:0000256" key="8">
    <source>
        <dbReference type="ARBA" id="ARBA00022741"/>
    </source>
</evidence>
<dbReference type="AlphaFoldDB" id="A0A315ZUA1"/>
<dbReference type="EMBL" id="UHJJ01000008">
    <property type="protein sequence ID" value="SUQ14856.1"/>
    <property type="molecule type" value="Genomic_DNA"/>
</dbReference>
<feature type="domain" description="Histidine kinase" evidence="15">
    <location>
        <begin position="644"/>
        <end position="858"/>
    </location>
</feature>
<dbReference type="Proteomes" id="UP000254051">
    <property type="component" value="Unassembled WGS sequence"/>
</dbReference>
<evidence type="ECO:0000256" key="12">
    <source>
        <dbReference type="ARBA" id="ARBA00023012"/>
    </source>
</evidence>
<evidence type="ECO:0000256" key="11">
    <source>
        <dbReference type="ARBA" id="ARBA00022989"/>
    </source>
</evidence>
<keyword evidence="4" id="KW-1003">Cell membrane</keyword>
<dbReference type="GO" id="GO:0005886">
    <property type="term" value="C:plasma membrane"/>
    <property type="evidence" value="ECO:0007669"/>
    <property type="project" value="UniProtKB-SubCell"/>
</dbReference>
<evidence type="ECO:0000256" key="7">
    <source>
        <dbReference type="ARBA" id="ARBA00022692"/>
    </source>
</evidence>
<dbReference type="SUPFAM" id="SSF47384">
    <property type="entry name" value="Homodimeric domain of signal transducing histidine kinase"/>
    <property type="match status" value="1"/>
</dbReference>
<feature type="transmembrane region" description="Helical" evidence="14">
    <location>
        <begin position="12"/>
        <end position="36"/>
    </location>
</feature>
<dbReference type="Gene3D" id="3.30.565.10">
    <property type="entry name" value="Histidine kinase-like ATPase, C-terminal domain"/>
    <property type="match status" value="1"/>
</dbReference>
<dbReference type="InterPro" id="IPR003661">
    <property type="entry name" value="HisK_dim/P_dom"/>
</dbReference>
<evidence type="ECO:0000256" key="13">
    <source>
        <dbReference type="ARBA" id="ARBA00023136"/>
    </source>
</evidence>